<proteinExistence type="inferred from homology"/>
<dbReference type="STRING" id="477641.MODMU_2274"/>
<evidence type="ECO:0000313" key="4">
    <source>
        <dbReference type="Proteomes" id="UP000006461"/>
    </source>
</evidence>
<dbReference type="OrthoDB" id="8117292at2"/>
<dbReference type="Proteomes" id="UP000006461">
    <property type="component" value="Chromosome"/>
</dbReference>
<evidence type="ECO:0000259" key="2">
    <source>
        <dbReference type="Pfam" id="PF08327"/>
    </source>
</evidence>
<dbReference type="eggNOG" id="COG3832">
    <property type="taxonomic scope" value="Bacteria"/>
</dbReference>
<protein>
    <submittedName>
        <fullName evidence="3">Activator of Hsp90 ATPase 1 family protein</fullName>
    </submittedName>
</protein>
<dbReference type="SUPFAM" id="SSF55961">
    <property type="entry name" value="Bet v1-like"/>
    <property type="match status" value="1"/>
</dbReference>
<feature type="domain" description="Activator of Hsp90 ATPase homologue 1/2-like C-terminal" evidence="2">
    <location>
        <begin position="35"/>
        <end position="120"/>
    </location>
</feature>
<name>I4EWE3_MODI5</name>
<gene>
    <name evidence="3" type="ordered locus">MODMU_2274</name>
</gene>
<reference evidence="3 4" key="1">
    <citation type="journal article" date="2012" name="J. Bacteriol.">
        <title>Genome Sequence of Radiation-Resistant Modestobacter marinus Strain BC501, a Representative Actinobacterium That Thrives on Calcareous Stone Surfaces.</title>
        <authorList>
            <person name="Normand P."/>
            <person name="Gury J."/>
            <person name="Pujic P."/>
            <person name="Chouaia B."/>
            <person name="Crotti E."/>
            <person name="Brusetti L."/>
            <person name="Daffonchio D."/>
            <person name="Vacherie B."/>
            <person name="Barbe V."/>
            <person name="Medigue C."/>
            <person name="Calteau A."/>
            <person name="Ghodhbane-Gtari F."/>
            <person name="Essoussi I."/>
            <person name="Nouioui I."/>
            <person name="Abbassi-Ghozzi I."/>
            <person name="Gtari M."/>
        </authorList>
    </citation>
    <scope>NUCLEOTIDE SEQUENCE [LARGE SCALE GENOMIC DNA]</scope>
    <source>
        <strain evidence="4">BC 501</strain>
    </source>
</reference>
<dbReference type="OMA" id="RLPRWFL"/>
<keyword evidence="4" id="KW-1185">Reference proteome</keyword>
<dbReference type="CDD" id="cd08899">
    <property type="entry name" value="SRPBCC_CalC_Aha1-like_6"/>
    <property type="match status" value="1"/>
</dbReference>
<dbReference type="AlphaFoldDB" id="I4EWE3"/>
<dbReference type="InterPro" id="IPR023393">
    <property type="entry name" value="START-like_dom_sf"/>
</dbReference>
<dbReference type="PATRIC" id="fig|477641.3.peg.2162"/>
<dbReference type="EMBL" id="FO203431">
    <property type="protein sequence ID" value="CCH87706.1"/>
    <property type="molecule type" value="Genomic_DNA"/>
</dbReference>
<dbReference type="KEGG" id="mmar:MODMU_2274"/>
<dbReference type="HOGENOM" id="CLU_108923_0_0_11"/>
<organism evidence="3 4">
    <name type="scientific">Modestobacter italicus (strain DSM 44449 / CECT 9708 / BC 501)</name>
    <dbReference type="NCBI Taxonomy" id="2732864"/>
    <lineage>
        <taxon>Bacteria</taxon>
        <taxon>Bacillati</taxon>
        <taxon>Actinomycetota</taxon>
        <taxon>Actinomycetes</taxon>
        <taxon>Geodermatophilales</taxon>
        <taxon>Geodermatophilaceae</taxon>
        <taxon>Modestobacter</taxon>
    </lineage>
</organism>
<comment type="similarity">
    <text evidence="1">Belongs to the AHA1 family.</text>
</comment>
<evidence type="ECO:0000313" key="3">
    <source>
        <dbReference type="EMBL" id="CCH87706.1"/>
    </source>
</evidence>
<dbReference type="Gene3D" id="3.30.530.20">
    <property type="match status" value="1"/>
</dbReference>
<accession>I4EWE3</accession>
<sequence>MRDLIDELVAAHRDVQRRGSGDAEEIAVGVRRRYDAAVADVWSAVTEPDRLARWFAPVSGDLRVGGAFQVEGNAGGEVQECDPPHGFTVSWGGPQSIVRLRLTPDGAATELHLEHSVPVAFAGSGAGALYVGPGWDVAVLGLALFLRGEPVGDPVAWEGTREVQRYNAASIDAWVAAIGATATPDEVAAGVQAARAQFAPGPEVTGPVPG</sequence>
<dbReference type="Pfam" id="PF08327">
    <property type="entry name" value="AHSA1"/>
    <property type="match status" value="1"/>
</dbReference>
<evidence type="ECO:0000256" key="1">
    <source>
        <dbReference type="ARBA" id="ARBA00006817"/>
    </source>
</evidence>
<dbReference type="InterPro" id="IPR013538">
    <property type="entry name" value="ASHA1/2-like_C"/>
</dbReference>